<gene>
    <name evidence="1" type="ORF">C7B64_23795</name>
</gene>
<reference evidence="1 2" key="1">
    <citation type="submission" date="2018-02" db="EMBL/GenBank/DDBJ databases">
        <authorList>
            <person name="Cohen D.B."/>
            <person name="Kent A.D."/>
        </authorList>
    </citation>
    <scope>NUCLEOTIDE SEQUENCE [LARGE SCALE GENOMIC DNA]</scope>
    <source>
        <strain evidence="1 2">CCAP 1448/3</strain>
    </source>
</reference>
<dbReference type="RefSeq" id="WP_106292073.1">
    <property type="nucleotide sequence ID" value="NZ_CAWNTC010000057.1"/>
</dbReference>
<evidence type="ECO:0000313" key="1">
    <source>
        <dbReference type="EMBL" id="PSB00387.1"/>
    </source>
</evidence>
<sequence length="125" mass="13564">MDSHQIESNLEQLGIPLNSTIIKLLETYPQATIFAALAALESANITGNLKNPAGFFVSAVKNGWQPHPKSQQQTELELLKAWFPQAKAAGMAVASMQSDDGSILILTDEDGWIPLVQMVEQSPFA</sequence>
<reference evidence="1 2" key="2">
    <citation type="submission" date="2018-03" db="EMBL/GenBank/DDBJ databases">
        <title>The ancient ancestry and fast evolution of plastids.</title>
        <authorList>
            <person name="Moore K.R."/>
            <person name="Magnabosco C."/>
            <person name="Momper L."/>
            <person name="Gold D.A."/>
            <person name="Bosak T."/>
            <person name="Fournier G.P."/>
        </authorList>
    </citation>
    <scope>NUCLEOTIDE SEQUENCE [LARGE SCALE GENOMIC DNA]</scope>
    <source>
        <strain evidence="1 2">CCAP 1448/3</strain>
    </source>
</reference>
<evidence type="ECO:0000313" key="2">
    <source>
        <dbReference type="Proteomes" id="UP000238762"/>
    </source>
</evidence>
<proteinExistence type="predicted"/>
<organism evidence="1 2">
    <name type="scientific">Merismopedia glauca CCAP 1448/3</name>
    <dbReference type="NCBI Taxonomy" id="1296344"/>
    <lineage>
        <taxon>Bacteria</taxon>
        <taxon>Bacillati</taxon>
        <taxon>Cyanobacteriota</taxon>
        <taxon>Cyanophyceae</taxon>
        <taxon>Synechococcales</taxon>
        <taxon>Merismopediaceae</taxon>
        <taxon>Merismopedia</taxon>
    </lineage>
</organism>
<dbReference type="AlphaFoldDB" id="A0A2T1BWU9"/>
<name>A0A2T1BWU9_9CYAN</name>
<accession>A0A2T1BWU9</accession>
<protein>
    <submittedName>
        <fullName evidence="1">Uncharacterized protein</fullName>
    </submittedName>
</protein>
<keyword evidence="2" id="KW-1185">Reference proteome</keyword>
<dbReference type="EMBL" id="PVWJ01000229">
    <property type="protein sequence ID" value="PSB00387.1"/>
    <property type="molecule type" value="Genomic_DNA"/>
</dbReference>
<dbReference type="Proteomes" id="UP000238762">
    <property type="component" value="Unassembled WGS sequence"/>
</dbReference>
<comment type="caution">
    <text evidence="1">The sequence shown here is derived from an EMBL/GenBank/DDBJ whole genome shotgun (WGS) entry which is preliminary data.</text>
</comment>
<dbReference type="OrthoDB" id="533336at2"/>